<comment type="caution">
    <text evidence="2">The sequence shown here is derived from an EMBL/GenBank/DDBJ whole genome shotgun (WGS) entry which is preliminary data.</text>
</comment>
<gene>
    <name evidence="2" type="ORF">GH807_09725</name>
</gene>
<evidence type="ECO:0000313" key="2">
    <source>
        <dbReference type="EMBL" id="MBC3797327.1"/>
    </source>
</evidence>
<reference evidence="2 3" key="1">
    <citation type="journal article" date="2020" name="mSystems">
        <title>Defining Genomic and Predicted Metabolic Features of the Acetobacterium Genus.</title>
        <authorList>
            <person name="Ross D.E."/>
            <person name="Marshall C.W."/>
            <person name="Gulliver D."/>
            <person name="May H.D."/>
            <person name="Norman R.S."/>
        </authorList>
    </citation>
    <scope>NUCLEOTIDE SEQUENCE [LARGE SCALE GENOMIC DNA]</scope>
    <source>
        <strain evidence="2 3">DSM 9173</strain>
    </source>
</reference>
<proteinExistence type="predicted"/>
<dbReference type="RefSeq" id="WP_148605093.1">
    <property type="nucleotide sequence ID" value="NZ_RXYB01000018.1"/>
</dbReference>
<evidence type="ECO:0000259" key="1">
    <source>
        <dbReference type="Pfam" id="PF01208"/>
    </source>
</evidence>
<keyword evidence="3" id="KW-1185">Reference proteome</keyword>
<sequence length="325" mass="37310">MLTKRQNLLETIHGGKPDRFVNQYEFLNIIMETPTGIEFRYGETWKDHWGITWQWPEGQLGMFPVHHDGLAVIQDITEWQKFVKKPEIVTSDEAWAPAVAHANAVDRNEEYVAGFFAPGIFEMTHHLMGMENALMALYEEPEAMQELIDFLLSYELEFAQVMIDKIHPDCIFHHDDWGSQLSSFVSPEMFAEFFLPAYKKIYGFYKANGVELVVHHSDSYAANLVPDMIDMGIDIWQGVMNTNNIPELIKEYGGGISFMGGIHSGLVDFPAWTPEIVAEYVEKTCRDNGKQYFIPCQTSGLPIDNFQGVYETINKEIDRMSKELF</sequence>
<dbReference type="CDD" id="cd03309">
    <property type="entry name" value="CmuC_like"/>
    <property type="match status" value="1"/>
</dbReference>
<dbReference type="Pfam" id="PF01208">
    <property type="entry name" value="URO-D"/>
    <property type="match status" value="1"/>
</dbReference>
<organism evidence="2 3">
    <name type="scientific">Acetobacterium tundrae</name>
    <dbReference type="NCBI Taxonomy" id="132932"/>
    <lineage>
        <taxon>Bacteria</taxon>
        <taxon>Bacillati</taxon>
        <taxon>Bacillota</taxon>
        <taxon>Clostridia</taxon>
        <taxon>Eubacteriales</taxon>
        <taxon>Eubacteriaceae</taxon>
        <taxon>Acetobacterium</taxon>
    </lineage>
</organism>
<evidence type="ECO:0000313" key="3">
    <source>
        <dbReference type="Proteomes" id="UP000653358"/>
    </source>
</evidence>
<dbReference type="InterPro" id="IPR052024">
    <property type="entry name" value="Methanogen_methyltrans"/>
</dbReference>
<protein>
    <submittedName>
        <fullName evidence="2">Uroporphyrinogen decarboxylase</fullName>
    </submittedName>
</protein>
<dbReference type="SUPFAM" id="SSF51726">
    <property type="entry name" value="UROD/MetE-like"/>
    <property type="match status" value="1"/>
</dbReference>
<accession>A0ABR6WLD0</accession>
<dbReference type="EMBL" id="WJBB01000010">
    <property type="protein sequence ID" value="MBC3797327.1"/>
    <property type="molecule type" value="Genomic_DNA"/>
</dbReference>
<name>A0ABR6WLD0_9FIRM</name>
<dbReference type="InterPro" id="IPR000257">
    <property type="entry name" value="Uroporphyrinogen_deCOase"/>
</dbReference>
<dbReference type="Proteomes" id="UP000653358">
    <property type="component" value="Unassembled WGS sequence"/>
</dbReference>
<dbReference type="PANTHER" id="PTHR47099:SF1">
    <property type="entry name" value="METHYLCOBAMIDE:COM METHYLTRANSFERASE MTBA"/>
    <property type="match status" value="1"/>
</dbReference>
<dbReference type="InterPro" id="IPR038071">
    <property type="entry name" value="UROD/MetE-like_sf"/>
</dbReference>
<dbReference type="PANTHER" id="PTHR47099">
    <property type="entry name" value="METHYLCOBAMIDE:COM METHYLTRANSFERASE MTBA"/>
    <property type="match status" value="1"/>
</dbReference>
<feature type="domain" description="Uroporphyrinogen decarboxylase (URO-D)" evidence="1">
    <location>
        <begin position="116"/>
        <end position="291"/>
    </location>
</feature>
<dbReference type="Gene3D" id="3.20.20.210">
    <property type="match status" value="1"/>
</dbReference>